<dbReference type="GO" id="GO:0005886">
    <property type="term" value="C:plasma membrane"/>
    <property type="evidence" value="ECO:0007669"/>
    <property type="project" value="UniProtKB-SubCell"/>
</dbReference>
<gene>
    <name evidence="9" type="primary">metI-2</name>
    <name evidence="9" type="ORF">GCM10011333_30400</name>
</gene>
<dbReference type="PANTHER" id="PTHR30450:SF1">
    <property type="entry name" value="D-METHIONINE TRANSPORT SYSTEM PERMEASE PROTEIN METI-RELATED"/>
    <property type="match status" value="1"/>
</dbReference>
<sequence>MLSLSERFFPGYNWDRATGNIWEATRETLYTSSISFVVIVILGIALGVMLYITSPLGVSPAPWLYQPLGTAVNIVRAVPFVILAVAVIPVTRAIVGTYIGPTAAIVPIVISSVPFVARLAETTLLNIGQGKIEAAHAMGATRTQIVFKVLLPESVPGLIALSTFAGIAVVSNSAMVGAVGGGGLGNLALTYGYQRFDYIVMTVTVVLLVAMVQALQSIGDVLVARASRAQKGE</sequence>
<dbReference type="InterPro" id="IPR035906">
    <property type="entry name" value="MetI-like_sf"/>
</dbReference>
<evidence type="ECO:0000256" key="1">
    <source>
        <dbReference type="ARBA" id="ARBA00004651"/>
    </source>
</evidence>
<comment type="similarity">
    <text evidence="7">Belongs to the binding-protein-dependent transport system permease family.</text>
</comment>
<dbReference type="EMBL" id="BMFY01000016">
    <property type="protein sequence ID" value="GGA25325.1"/>
    <property type="molecule type" value="Genomic_DNA"/>
</dbReference>
<feature type="transmembrane region" description="Helical" evidence="7">
    <location>
        <begin position="158"/>
        <end position="184"/>
    </location>
</feature>
<accession>A0A8J2U0P7</accession>
<keyword evidence="10" id="KW-1185">Reference proteome</keyword>
<protein>
    <submittedName>
        <fullName evidence="9">D-methionine ABC transporter permease</fullName>
    </submittedName>
</protein>
<dbReference type="InterPro" id="IPR051322">
    <property type="entry name" value="AA_ABC_Transporter_Permease"/>
</dbReference>
<dbReference type="RefSeq" id="WP_188551752.1">
    <property type="nucleotide sequence ID" value="NZ_BMFY01000016.1"/>
</dbReference>
<keyword evidence="4 7" id="KW-0812">Transmembrane</keyword>
<keyword evidence="2 7" id="KW-0813">Transport</keyword>
<dbReference type="InterPro" id="IPR000515">
    <property type="entry name" value="MetI-like"/>
</dbReference>
<feature type="transmembrane region" description="Helical" evidence="7">
    <location>
        <begin position="64"/>
        <end position="88"/>
    </location>
</feature>
<evidence type="ECO:0000259" key="8">
    <source>
        <dbReference type="PROSITE" id="PS50928"/>
    </source>
</evidence>
<feature type="domain" description="ABC transmembrane type-1" evidence="8">
    <location>
        <begin position="25"/>
        <end position="217"/>
    </location>
</feature>
<evidence type="ECO:0000256" key="7">
    <source>
        <dbReference type="RuleBase" id="RU363032"/>
    </source>
</evidence>
<feature type="transmembrane region" description="Helical" evidence="7">
    <location>
        <begin position="29"/>
        <end position="52"/>
    </location>
</feature>
<dbReference type="PANTHER" id="PTHR30450">
    <property type="entry name" value="ABC TRANSPORTER PERMEASE"/>
    <property type="match status" value="1"/>
</dbReference>
<reference evidence="9" key="2">
    <citation type="submission" date="2020-09" db="EMBL/GenBank/DDBJ databases">
        <authorList>
            <person name="Sun Q."/>
            <person name="Zhou Y."/>
        </authorList>
    </citation>
    <scope>NUCLEOTIDE SEQUENCE</scope>
    <source>
        <strain evidence="9">CGMCC 1.12785</strain>
    </source>
</reference>
<evidence type="ECO:0000256" key="5">
    <source>
        <dbReference type="ARBA" id="ARBA00022989"/>
    </source>
</evidence>
<evidence type="ECO:0000256" key="3">
    <source>
        <dbReference type="ARBA" id="ARBA00022475"/>
    </source>
</evidence>
<comment type="subcellular location">
    <subcellularLocation>
        <location evidence="1 7">Cell membrane</location>
        <topology evidence="1 7">Multi-pass membrane protein</topology>
    </subcellularLocation>
</comment>
<evidence type="ECO:0000256" key="2">
    <source>
        <dbReference type="ARBA" id="ARBA00022448"/>
    </source>
</evidence>
<dbReference type="Pfam" id="PF00528">
    <property type="entry name" value="BPD_transp_1"/>
    <property type="match status" value="1"/>
</dbReference>
<name>A0A8J2U0P7_9MICO</name>
<feature type="transmembrane region" description="Helical" evidence="7">
    <location>
        <begin position="95"/>
        <end position="117"/>
    </location>
</feature>
<dbReference type="AlphaFoldDB" id="A0A8J2U0P7"/>
<keyword evidence="5 7" id="KW-1133">Transmembrane helix</keyword>
<evidence type="ECO:0000256" key="4">
    <source>
        <dbReference type="ARBA" id="ARBA00022692"/>
    </source>
</evidence>
<evidence type="ECO:0000313" key="10">
    <source>
        <dbReference type="Proteomes" id="UP000616114"/>
    </source>
</evidence>
<dbReference type="Proteomes" id="UP000616114">
    <property type="component" value="Unassembled WGS sequence"/>
</dbReference>
<organism evidence="9 10">
    <name type="scientific">Sediminivirga luteola</name>
    <dbReference type="NCBI Taxonomy" id="1774748"/>
    <lineage>
        <taxon>Bacteria</taxon>
        <taxon>Bacillati</taxon>
        <taxon>Actinomycetota</taxon>
        <taxon>Actinomycetes</taxon>
        <taxon>Micrococcales</taxon>
        <taxon>Brevibacteriaceae</taxon>
        <taxon>Sediminivirga</taxon>
    </lineage>
</organism>
<dbReference type="CDD" id="cd06261">
    <property type="entry name" value="TM_PBP2"/>
    <property type="match status" value="1"/>
</dbReference>
<dbReference type="SUPFAM" id="SSF161098">
    <property type="entry name" value="MetI-like"/>
    <property type="match status" value="1"/>
</dbReference>
<feature type="transmembrane region" description="Helical" evidence="7">
    <location>
        <begin position="196"/>
        <end position="215"/>
    </location>
</feature>
<keyword evidence="3" id="KW-1003">Cell membrane</keyword>
<keyword evidence="6 7" id="KW-0472">Membrane</keyword>
<evidence type="ECO:0000256" key="6">
    <source>
        <dbReference type="ARBA" id="ARBA00023136"/>
    </source>
</evidence>
<proteinExistence type="inferred from homology"/>
<dbReference type="Gene3D" id="1.10.3720.10">
    <property type="entry name" value="MetI-like"/>
    <property type="match status" value="1"/>
</dbReference>
<evidence type="ECO:0000313" key="9">
    <source>
        <dbReference type="EMBL" id="GGA25325.1"/>
    </source>
</evidence>
<comment type="caution">
    <text evidence="9">The sequence shown here is derived from an EMBL/GenBank/DDBJ whole genome shotgun (WGS) entry which is preliminary data.</text>
</comment>
<dbReference type="GO" id="GO:0048473">
    <property type="term" value="P:D-methionine transmembrane transport"/>
    <property type="evidence" value="ECO:0007669"/>
    <property type="project" value="TreeGrafter"/>
</dbReference>
<reference evidence="9" key="1">
    <citation type="journal article" date="2014" name="Int. J. Syst. Evol. Microbiol.">
        <title>Complete genome sequence of Corynebacterium casei LMG S-19264T (=DSM 44701T), isolated from a smear-ripened cheese.</title>
        <authorList>
            <consortium name="US DOE Joint Genome Institute (JGI-PGF)"/>
            <person name="Walter F."/>
            <person name="Albersmeier A."/>
            <person name="Kalinowski J."/>
            <person name="Ruckert C."/>
        </authorList>
    </citation>
    <scope>NUCLEOTIDE SEQUENCE</scope>
    <source>
        <strain evidence="9">CGMCC 1.12785</strain>
    </source>
</reference>
<dbReference type="PROSITE" id="PS50928">
    <property type="entry name" value="ABC_TM1"/>
    <property type="match status" value="1"/>
</dbReference>